<feature type="compositionally biased region" description="Basic and acidic residues" evidence="1">
    <location>
        <begin position="423"/>
        <end position="434"/>
    </location>
</feature>
<feature type="region of interest" description="Disordered" evidence="1">
    <location>
        <begin position="283"/>
        <end position="302"/>
    </location>
</feature>
<proteinExistence type="predicted"/>
<dbReference type="GO" id="GO:0003727">
    <property type="term" value="F:single-stranded RNA binding"/>
    <property type="evidence" value="ECO:0007669"/>
    <property type="project" value="TreeGrafter"/>
</dbReference>
<evidence type="ECO:0000256" key="1">
    <source>
        <dbReference type="SAM" id="MobiDB-lite"/>
    </source>
</evidence>
<dbReference type="GO" id="GO:0071011">
    <property type="term" value="C:precatalytic spliceosome"/>
    <property type="evidence" value="ECO:0007669"/>
    <property type="project" value="TreeGrafter"/>
</dbReference>
<keyword evidence="4" id="KW-1185">Reference proteome</keyword>
<dbReference type="InterPro" id="IPR013087">
    <property type="entry name" value="Znf_C2H2_type"/>
</dbReference>
<gene>
    <name evidence="3" type="ORF">KC01_LOCUS14926</name>
</gene>
<evidence type="ECO:0000313" key="4">
    <source>
        <dbReference type="Proteomes" id="UP001497482"/>
    </source>
</evidence>
<dbReference type="PANTHER" id="PTHR45762:SF3">
    <property type="entry name" value="ZINC-FINGER PROTEIN AT 72D, ISOFORM B"/>
    <property type="match status" value="1"/>
</dbReference>
<name>A0AAV2K915_KNICA</name>
<feature type="compositionally biased region" description="Polar residues" evidence="1">
    <location>
        <begin position="437"/>
        <end position="449"/>
    </location>
</feature>
<feature type="compositionally biased region" description="Basic and acidic residues" evidence="1">
    <location>
        <begin position="213"/>
        <end position="234"/>
    </location>
</feature>
<dbReference type="AlphaFoldDB" id="A0AAV2K915"/>
<dbReference type="Proteomes" id="UP001497482">
    <property type="component" value="Chromosome 16"/>
</dbReference>
<organism evidence="3 4">
    <name type="scientific">Knipowitschia caucasica</name>
    <name type="common">Caucasian dwarf goby</name>
    <name type="synonym">Pomatoschistus caucasicus</name>
    <dbReference type="NCBI Taxonomy" id="637954"/>
    <lineage>
        <taxon>Eukaryota</taxon>
        <taxon>Metazoa</taxon>
        <taxon>Chordata</taxon>
        <taxon>Craniata</taxon>
        <taxon>Vertebrata</taxon>
        <taxon>Euteleostomi</taxon>
        <taxon>Actinopterygii</taxon>
        <taxon>Neopterygii</taxon>
        <taxon>Teleostei</taxon>
        <taxon>Neoteleostei</taxon>
        <taxon>Acanthomorphata</taxon>
        <taxon>Gobiaria</taxon>
        <taxon>Gobiiformes</taxon>
        <taxon>Gobioidei</taxon>
        <taxon>Gobiidae</taxon>
        <taxon>Gobiinae</taxon>
        <taxon>Knipowitschia</taxon>
    </lineage>
</organism>
<sequence>MDIFETPYDESTDIEYITCEICDKSIRGETLYKLHVTSQAHLKNEQTLVAEGKISRLQPVPYFEDLIQYLEYLKIDEPIVGLDYLFEVEDEGSDPSFIKYNCTLCKVYAPLTEAVQHVIGRKHRQKYLENNRPDLVNWDPQRPHNLAGKLMRAKAEIAERQDGSGKPTPLSNKKGLTFPRLSVQGGPNNGRSSSYRPDMGTRDEGYPKGPRKQWSDKSDFVRDRQGNERKKDFPDVLGGPSSEEQVVRKKSRFSNATADEIQAAYKMFSKGSARTEIQELKRQKMNRSHLTENEQRESLEEFPESAGDVFEMLRNIEIENEEEAHFLKERLRCVLMEFKARKAEKALQTGQSRGVIIKEYNMRPASEQHFQDHYGQPPRGNPSMREKNEDVYGDPRHERYQESIGDFEKRVQDHLSRGDLQIRRSEDVYDDPRLGHQNISGDSQVYQRTEPNEGRSEPFLEYQQYEQHKEMSEGAHEYQRFGLPDVQYSNRNAHKEMQRWPSDQPSMTSPFPKMYQEPSRPQDYELADKFSDYPSTASLEHVYTVTKGSVGSQGVGCGLLRFMQVALALPTDAGDEA</sequence>
<dbReference type="InterPro" id="IPR036236">
    <property type="entry name" value="Znf_C2H2_sf"/>
</dbReference>
<feature type="domain" description="C2H2-type" evidence="2">
    <location>
        <begin position="19"/>
        <end position="41"/>
    </location>
</feature>
<feature type="compositionally biased region" description="Basic and acidic residues" evidence="1">
    <location>
        <begin position="384"/>
        <end position="393"/>
    </location>
</feature>
<feature type="compositionally biased region" description="Polar residues" evidence="1">
    <location>
        <begin position="185"/>
        <end position="195"/>
    </location>
</feature>
<evidence type="ECO:0000313" key="3">
    <source>
        <dbReference type="EMBL" id="CAL1584617.1"/>
    </source>
</evidence>
<feature type="region of interest" description="Disordered" evidence="1">
    <location>
        <begin position="369"/>
        <end position="393"/>
    </location>
</feature>
<accession>A0AAV2K915</accession>
<reference evidence="3 4" key="1">
    <citation type="submission" date="2024-04" db="EMBL/GenBank/DDBJ databases">
        <authorList>
            <person name="Waldvogel A.-M."/>
            <person name="Schoenle A."/>
        </authorList>
    </citation>
    <scope>NUCLEOTIDE SEQUENCE [LARGE SCALE GENOMIC DNA]</scope>
</reference>
<dbReference type="PROSITE" id="PS00028">
    <property type="entry name" value="ZINC_FINGER_C2H2_1"/>
    <property type="match status" value="1"/>
</dbReference>
<feature type="compositionally biased region" description="Basic and acidic residues" evidence="1">
    <location>
        <begin position="289"/>
        <end position="299"/>
    </location>
</feature>
<dbReference type="PANTHER" id="PTHR45762">
    <property type="entry name" value="ZINC FINGER RNA-BINDING PROTEIN"/>
    <property type="match status" value="1"/>
</dbReference>
<dbReference type="EMBL" id="OZ035838">
    <property type="protein sequence ID" value="CAL1584617.1"/>
    <property type="molecule type" value="Genomic_DNA"/>
</dbReference>
<feature type="region of interest" description="Disordered" evidence="1">
    <location>
        <begin position="423"/>
        <end position="455"/>
    </location>
</feature>
<evidence type="ECO:0000259" key="2">
    <source>
        <dbReference type="PROSITE" id="PS00028"/>
    </source>
</evidence>
<feature type="region of interest" description="Disordered" evidence="1">
    <location>
        <begin position="158"/>
        <end position="251"/>
    </location>
</feature>
<dbReference type="SUPFAM" id="SSF57667">
    <property type="entry name" value="beta-beta-alpha zinc fingers"/>
    <property type="match status" value="1"/>
</dbReference>
<dbReference type="GO" id="GO:0003725">
    <property type="term" value="F:double-stranded RNA binding"/>
    <property type="evidence" value="ECO:0007669"/>
    <property type="project" value="TreeGrafter"/>
</dbReference>
<protein>
    <recommendedName>
        <fullName evidence="2">C2H2-type domain-containing protein</fullName>
    </recommendedName>
</protein>